<dbReference type="Proteomes" id="UP000239539">
    <property type="component" value="Unassembled WGS sequence"/>
</dbReference>
<organism evidence="1 2">
    <name type="scientific">Alteromonas gracilis</name>
    <dbReference type="NCBI Taxonomy" id="1479524"/>
    <lineage>
        <taxon>Bacteria</taxon>
        <taxon>Pseudomonadati</taxon>
        <taxon>Pseudomonadota</taxon>
        <taxon>Gammaproteobacteria</taxon>
        <taxon>Alteromonadales</taxon>
        <taxon>Alteromonadaceae</taxon>
        <taxon>Alteromonas/Salinimonas group</taxon>
        <taxon>Alteromonas</taxon>
    </lineage>
</organism>
<evidence type="ECO:0000313" key="2">
    <source>
        <dbReference type="Proteomes" id="UP000239539"/>
    </source>
</evidence>
<reference evidence="2" key="1">
    <citation type="journal article" date="2020" name="Int. J. Syst. Evol. Microbiol.">
        <title>Alteromonas alba sp. nov., a marine bacterium isolated from the seawater of the West Pacific Ocean.</title>
        <authorList>
            <person name="Sun C."/>
            <person name="Wu Y.-H."/>
            <person name="Xamxidin M."/>
            <person name="Cheng H."/>
            <person name="Xu X.-W."/>
        </authorList>
    </citation>
    <scope>NUCLEOTIDE SEQUENCE [LARGE SCALE GENOMIC DNA]</scope>
    <source>
        <strain evidence="2">9a2</strain>
    </source>
</reference>
<comment type="caution">
    <text evidence="1">The sequence shown here is derived from an EMBL/GenBank/DDBJ whole genome shotgun (WGS) entry which is preliminary data.</text>
</comment>
<keyword evidence="2" id="KW-1185">Reference proteome</keyword>
<protein>
    <submittedName>
        <fullName evidence="1">Uncharacterized protein</fullName>
    </submittedName>
</protein>
<gene>
    <name evidence="1" type="ORF">C6Y39_08790</name>
</gene>
<sequence length="59" mass="6665">MKCKSIKVTTRCFRILKVLVSKVYKGISHKRASNKYIAKNKGIKARLRCNTVNLSVVGL</sequence>
<evidence type="ECO:0000313" key="1">
    <source>
        <dbReference type="EMBL" id="PRO68674.1"/>
    </source>
</evidence>
<name>A0ABX5CM91_9ALTE</name>
<accession>A0ABX5CM91</accession>
<dbReference type="EMBL" id="PVNO01000025">
    <property type="protein sequence ID" value="PRO68674.1"/>
    <property type="molecule type" value="Genomic_DNA"/>
</dbReference>
<proteinExistence type="predicted"/>